<evidence type="ECO:0000313" key="2">
    <source>
        <dbReference type="Proteomes" id="UP000692954"/>
    </source>
</evidence>
<evidence type="ECO:0000313" key="1">
    <source>
        <dbReference type="EMBL" id="CAD8120147.1"/>
    </source>
</evidence>
<sequence length="177" mass="20725">MGSVCINQSSSYNKDQYYPIIKKQLNISPNRQCFLEKPLIHSELLEDTQDLTQLENILEDVDVNNKIYDDKIRNEQITVKQEKLEQVKIIEVVEIVTQNINRVLTQTRIKIDLKEENTVIQRIQQGGQDNQTIKSILKTTHKTKSSKSVNIINQKSPEKKVSFGYQIQKQKPYKFYK</sequence>
<proteinExistence type="predicted"/>
<dbReference type="EMBL" id="CAJJDN010000124">
    <property type="protein sequence ID" value="CAD8120147.1"/>
    <property type="molecule type" value="Genomic_DNA"/>
</dbReference>
<dbReference type="OrthoDB" id="302769at2759"/>
<reference evidence="1" key="1">
    <citation type="submission" date="2021-01" db="EMBL/GenBank/DDBJ databases">
        <authorList>
            <consortium name="Genoscope - CEA"/>
            <person name="William W."/>
        </authorList>
    </citation>
    <scope>NUCLEOTIDE SEQUENCE</scope>
</reference>
<keyword evidence="2" id="KW-1185">Reference proteome</keyword>
<dbReference type="Proteomes" id="UP000692954">
    <property type="component" value="Unassembled WGS sequence"/>
</dbReference>
<comment type="caution">
    <text evidence="1">The sequence shown here is derived from an EMBL/GenBank/DDBJ whole genome shotgun (WGS) entry which is preliminary data.</text>
</comment>
<organism evidence="1 2">
    <name type="scientific">Paramecium sonneborni</name>
    <dbReference type="NCBI Taxonomy" id="65129"/>
    <lineage>
        <taxon>Eukaryota</taxon>
        <taxon>Sar</taxon>
        <taxon>Alveolata</taxon>
        <taxon>Ciliophora</taxon>
        <taxon>Intramacronucleata</taxon>
        <taxon>Oligohymenophorea</taxon>
        <taxon>Peniculida</taxon>
        <taxon>Parameciidae</taxon>
        <taxon>Paramecium</taxon>
    </lineage>
</organism>
<protein>
    <submittedName>
        <fullName evidence="1">Uncharacterized protein</fullName>
    </submittedName>
</protein>
<name>A0A8S1QYW2_9CILI</name>
<dbReference type="AlphaFoldDB" id="A0A8S1QYW2"/>
<accession>A0A8S1QYW2</accession>
<gene>
    <name evidence="1" type="ORF">PSON_ATCC_30995.1.T1240161</name>
</gene>